<dbReference type="InterPro" id="IPR007699">
    <property type="entry name" value="SGS_dom"/>
</dbReference>
<organism evidence="4 5">
    <name type="scientific">Tritrichomonas musculus</name>
    <dbReference type="NCBI Taxonomy" id="1915356"/>
    <lineage>
        <taxon>Eukaryota</taxon>
        <taxon>Metamonada</taxon>
        <taxon>Parabasalia</taxon>
        <taxon>Tritrichomonadida</taxon>
        <taxon>Tritrichomonadidae</taxon>
        <taxon>Tritrichomonas</taxon>
    </lineage>
</organism>
<evidence type="ECO:0000256" key="1">
    <source>
        <dbReference type="SAM" id="MobiDB-lite"/>
    </source>
</evidence>
<dbReference type="PANTHER" id="PTHR13164:SF3">
    <property type="entry name" value="CALCYCLIN-BINDING PROTEIN"/>
    <property type="match status" value="1"/>
</dbReference>
<dbReference type="EMBL" id="JAPFFF010000018">
    <property type="protein sequence ID" value="KAK8861101.1"/>
    <property type="molecule type" value="Genomic_DNA"/>
</dbReference>
<dbReference type="InterPro" id="IPR007052">
    <property type="entry name" value="CS_dom"/>
</dbReference>
<comment type="caution">
    <text evidence="4">The sequence shown here is derived from an EMBL/GenBank/DDBJ whole genome shotgun (WGS) entry which is preliminary data.</text>
</comment>
<feature type="region of interest" description="Disordered" evidence="1">
    <location>
        <begin position="157"/>
        <end position="181"/>
    </location>
</feature>
<accession>A0ABR2IDZ3</accession>
<gene>
    <name evidence="4" type="ORF">M9Y10_012796</name>
</gene>
<dbReference type="SUPFAM" id="SSF49764">
    <property type="entry name" value="HSP20-like chaperones"/>
    <property type="match status" value="1"/>
</dbReference>
<proteinExistence type="predicted"/>
<dbReference type="InterPro" id="IPR052289">
    <property type="entry name" value="Calcyclin-binding_UBL-bridge"/>
</dbReference>
<feature type="compositionally biased region" description="Basic and acidic residues" evidence="1">
    <location>
        <begin position="157"/>
        <end position="176"/>
    </location>
</feature>
<dbReference type="PROSITE" id="PS51203">
    <property type="entry name" value="CS"/>
    <property type="match status" value="1"/>
</dbReference>
<evidence type="ECO:0008006" key="6">
    <source>
        <dbReference type="Google" id="ProtNLM"/>
    </source>
</evidence>
<dbReference type="Gene3D" id="2.60.40.790">
    <property type="match status" value="1"/>
</dbReference>
<dbReference type="Proteomes" id="UP001470230">
    <property type="component" value="Unassembled WGS sequence"/>
</dbReference>
<evidence type="ECO:0000313" key="5">
    <source>
        <dbReference type="Proteomes" id="UP001470230"/>
    </source>
</evidence>
<dbReference type="InterPro" id="IPR008978">
    <property type="entry name" value="HSP20-like_chaperone"/>
</dbReference>
<evidence type="ECO:0000259" key="3">
    <source>
        <dbReference type="PROSITE" id="PS51203"/>
    </source>
</evidence>
<feature type="domain" description="CS" evidence="3">
    <location>
        <begin position="61"/>
        <end position="154"/>
    </location>
</feature>
<name>A0ABR2IDZ3_9EUKA</name>
<dbReference type="PANTHER" id="PTHR13164">
    <property type="entry name" value="CALICYLIN BINDING PROTEIN"/>
    <property type="match status" value="1"/>
</dbReference>
<evidence type="ECO:0000259" key="2">
    <source>
        <dbReference type="PROSITE" id="PS51048"/>
    </source>
</evidence>
<keyword evidence="5" id="KW-1185">Reference proteome</keyword>
<sequence length="216" mass="24734">MEPTANDLRELKRILSLGSTPYVEHLLGLEIKKLEEKFPEAAAAPTEKAPEAPAKPKRIYQTIDSYAFSDSNNVAKVIITHIKELAQAEIEFEPNPHGFSICIIREKQNLPNLKLTVQPTYKKIIPDQSKYTVSNEKLTITLQKKKNTSWMKLKKSAIDMKKKDDKSSKDKAKEDPNGALMDMMKKMYDEGDDEMKRTISKAMWEAQHKKPEDDKK</sequence>
<dbReference type="PROSITE" id="PS51048">
    <property type="entry name" value="SGS"/>
    <property type="match status" value="1"/>
</dbReference>
<protein>
    <recommendedName>
        <fullName evidence="6">Calcyclin-binding protein</fullName>
    </recommendedName>
</protein>
<reference evidence="4 5" key="1">
    <citation type="submission" date="2024-04" db="EMBL/GenBank/DDBJ databases">
        <title>Tritrichomonas musculus Genome.</title>
        <authorList>
            <person name="Alves-Ferreira E."/>
            <person name="Grigg M."/>
            <person name="Lorenzi H."/>
            <person name="Galac M."/>
        </authorList>
    </citation>
    <scope>NUCLEOTIDE SEQUENCE [LARGE SCALE GENOMIC DNA]</scope>
    <source>
        <strain evidence="4 5">EAF2021</strain>
    </source>
</reference>
<feature type="domain" description="SGS" evidence="2">
    <location>
        <begin position="139"/>
        <end position="216"/>
    </location>
</feature>
<evidence type="ECO:0000313" key="4">
    <source>
        <dbReference type="EMBL" id="KAK8861101.1"/>
    </source>
</evidence>